<dbReference type="InterPro" id="IPR011051">
    <property type="entry name" value="RmlC_Cupin_sf"/>
</dbReference>
<dbReference type="RefSeq" id="WP_130601908.1">
    <property type="nucleotide sequence ID" value="NZ_CP034759.1"/>
</dbReference>
<dbReference type="HAMAP" id="MF_01537">
    <property type="entry name" value="Nucleos_phosphorylase_PpnP"/>
    <property type="match status" value="1"/>
</dbReference>
<dbReference type="EMBL" id="CP034759">
    <property type="protein sequence ID" value="QBG36092.1"/>
    <property type="molecule type" value="Genomic_DNA"/>
</dbReference>
<dbReference type="Gene3D" id="2.60.120.10">
    <property type="entry name" value="Jelly Rolls"/>
    <property type="match status" value="1"/>
</dbReference>
<dbReference type="Proteomes" id="UP000290244">
    <property type="component" value="Chromosome"/>
</dbReference>
<accession>A0A4P6P939</accession>
<dbReference type="GO" id="GO:0047975">
    <property type="term" value="F:guanosine phosphorylase activity"/>
    <property type="evidence" value="ECO:0007669"/>
    <property type="project" value="RHEA"/>
</dbReference>
<sequence length="105" mass="11724">MSQFNQVSVNKAANIYFDGKVTSRKITFADGSFKTLGIMMPGDYKFATKEKELMEITAGECEILLPEADSWQSIVAGESFYVPAHSKFEIKAKSIIDYCCSYLAE</sequence>
<dbReference type="GO" id="GO:0009032">
    <property type="term" value="F:thymidine phosphorylase activity"/>
    <property type="evidence" value="ECO:0007669"/>
    <property type="project" value="RHEA"/>
</dbReference>
<organism evidence="4 5">
    <name type="scientific">Litorilituus sediminis</name>
    <dbReference type="NCBI Taxonomy" id="718192"/>
    <lineage>
        <taxon>Bacteria</taxon>
        <taxon>Pseudomonadati</taxon>
        <taxon>Pseudomonadota</taxon>
        <taxon>Gammaproteobacteria</taxon>
        <taxon>Alteromonadales</taxon>
        <taxon>Colwelliaceae</taxon>
        <taxon>Litorilituus</taxon>
    </lineage>
</organism>
<comment type="catalytic activity">
    <reaction evidence="3">
        <text>uridine + phosphate = alpha-D-ribose 1-phosphate + uracil</text>
        <dbReference type="Rhea" id="RHEA:24388"/>
        <dbReference type="ChEBI" id="CHEBI:16704"/>
        <dbReference type="ChEBI" id="CHEBI:17568"/>
        <dbReference type="ChEBI" id="CHEBI:43474"/>
        <dbReference type="ChEBI" id="CHEBI:57720"/>
        <dbReference type="EC" id="2.4.2.2"/>
    </reaction>
</comment>
<gene>
    <name evidence="3" type="primary">ppnP</name>
    <name evidence="4" type="ORF">EMK97_10410</name>
</gene>
<dbReference type="GO" id="GO:0005829">
    <property type="term" value="C:cytosol"/>
    <property type="evidence" value="ECO:0007669"/>
    <property type="project" value="TreeGrafter"/>
</dbReference>
<dbReference type="PANTHER" id="PTHR36540">
    <property type="entry name" value="PYRIMIDINE/PURINE NUCLEOSIDE PHOSPHORYLASE"/>
    <property type="match status" value="1"/>
</dbReference>
<evidence type="ECO:0000256" key="1">
    <source>
        <dbReference type="ARBA" id="ARBA00022676"/>
    </source>
</evidence>
<dbReference type="GO" id="GO:0004850">
    <property type="term" value="F:uridine phosphorylase activity"/>
    <property type="evidence" value="ECO:0007669"/>
    <property type="project" value="RHEA"/>
</dbReference>
<keyword evidence="1 3" id="KW-0328">Glycosyltransferase</keyword>
<comment type="catalytic activity">
    <reaction evidence="3">
        <text>cytidine + phosphate = cytosine + alpha-D-ribose 1-phosphate</text>
        <dbReference type="Rhea" id="RHEA:52540"/>
        <dbReference type="ChEBI" id="CHEBI:16040"/>
        <dbReference type="ChEBI" id="CHEBI:17562"/>
        <dbReference type="ChEBI" id="CHEBI:43474"/>
        <dbReference type="ChEBI" id="CHEBI:57720"/>
        <dbReference type="EC" id="2.4.2.2"/>
    </reaction>
</comment>
<comment type="function">
    <text evidence="3">Catalyzes the phosphorolysis of diverse nucleosides, yielding D-ribose 1-phosphate and the respective free bases. Can use uridine, adenosine, guanosine, cytidine, thymidine, inosine and xanthosine as substrates. Also catalyzes the reverse reactions.</text>
</comment>
<reference evidence="4 5" key="1">
    <citation type="submission" date="2018-12" db="EMBL/GenBank/DDBJ databases">
        <title>Complete genome of Litorilituus sediminis.</title>
        <authorList>
            <person name="Liu A."/>
            <person name="Rong J."/>
        </authorList>
    </citation>
    <scope>NUCLEOTIDE SEQUENCE [LARGE SCALE GENOMIC DNA]</scope>
    <source>
        <strain evidence="4 5">JCM 17549</strain>
    </source>
</reference>
<dbReference type="SUPFAM" id="SSF51182">
    <property type="entry name" value="RmlC-like cupins"/>
    <property type="match status" value="1"/>
</dbReference>
<comment type="catalytic activity">
    <reaction evidence="3">
        <text>adenosine + phosphate = alpha-D-ribose 1-phosphate + adenine</text>
        <dbReference type="Rhea" id="RHEA:27642"/>
        <dbReference type="ChEBI" id="CHEBI:16335"/>
        <dbReference type="ChEBI" id="CHEBI:16708"/>
        <dbReference type="ChEBI" id="CHEBI:43474"/>
        <dbReference type="ChEBI" id="CHEBI:57720"/>
        <dbReference type="EC" id="2.4.2.1"/>
    </reaction>
</comment>
<dbReference type="OrthoDB" id="9793848at2"/>
<dbReference type="EC" id="2.4.2.2" evidence="3"/>
<dbReference type="CDD" id="cd20296">
    <property type="entry name" value="cupin_PpnP-like"/>
    <property type="match status" value="1"/>
</dbReference>
<dbReference type="FunFam" id="2.60.120.10:FF:000016">
    <property type="entry name" value="Pyrimidine/purine nucleoside phosphorylase"/>
    <property type="match status" value="1"/>
</dbReference>
<comment type="catalytic activity">
    <reaction evidence="3">
        <text>thymidine + phosphate = 2-deoxy-alpha-D-ribose 1-phosphate + thymine</text>
        <dbReference type="Rhea" id="RHEA:16037"/>
        <dbReference type="ChEBI" id="CHEBI:17748"/>
        <dbReference type="ChEBI" id="CHEBI:17821"/>
        <dbReference type="ChEBI" id="CHEBI:43474"/>
        <dbReference type="ChEBI" id="CHEBI:57259"/>
        <dbReference type="EC" id="2.4.2.2"/>
    </reaction>
</comment>
<comment type="catalytic activity">
    <reaction evidence="3">
        <text>a purine D-ribonucleoside + phosphate = a purine nucleobase + alpha-D-ribose 1-phosphate</text>
        <dbReference type="Rhea" id="RHEA:19805"/>
        <dbReference type="ChEBI" id="CHEBI:26386"/>
        <dbReference type="ChEBI" id="CHEBI:43474"/>
        <dbReference type="ChEBI" id="CHEBI:57720"/>
        <dbReference type="ChEBI" id="CHEBI:142355"/>
        <dbReference type="EC" id="2.4.2.1"/>
    </reaction>
</comment>
<evidence type="ECO:0000313" key="5">
    <source>
        <dbReference type="Proteomes" id="UP000290244"/>
    </source>
</evidence>
<keyword evidence="5" id="KW-1185">Reference proteome</keyword>
<name>A0A4P6P939_9GAMM</name>
<comment type="similarity">
    <text evidence="3">Belongs to the nucleoside phosphorylase PpnP family.</text>
</comment>
<evidence type="ECO:0000256" key="3">
    <source>
        <dbReference type="HAMAP-Rule" id="MF_01537"/>
    </source>
</evidence>
<dbReference type="EC" id="2.4.2.1" evidence="3"/>
<dbReference type="InterPro" id="IPR009664">
    <property type="entry name" value="Ppnp"/>
</dbReference>
<dbReference type="GO" id="GO:0004731">
    <property type="term" value="F:purine-nucleoside phosphorylase activity"/>
    <property type="evidence" value="ECO:0007669"/>
    <property type="project" value="UniProtKB-UniRule"/>
</dbReference>
<evidence type="ECO:0000256" key="2">
    <source>
        <dbReference type="ARBA" id="ARBA00022679"/>
    </source>
</evidence>
<dbReference type="KEGG" id="lsd:EMK97_10410"/>
<comment type="catalytic activity">
    <reaction evidence="3">
        <text>xanthosine + phosphate = alpha-D-ribose 1-phosphate + xanthine</text>
        <dbReference type="Rhea" id="RHEA:27638"/>
        <dbReference type="ChEBI" id="CHEBI:17712"/>
        <dbReference type="ChEBI" id="CHEBI:18107"/>
        <dbReference type="ChEBI" id="CHEBI:43474"/>
        <dbReference type="ChEBI" id="CHEBI:57720"/>
        <dbReference type="EC" id="2.4.2.1"/>
    </reaction>
</comment>
<evidence type="ECO:0000313" key="4">
    <source>
        <dbReference type="EMBL" id="QBG36092.1"/>
    </source>
</evidence>
<comment type="catalytic activity">
    <reaction evidence="3">
        <text>guanosine + phosphate = alpha-D-ribose 1-phosphate + guanine</text>
        <dbReference type="Rhea" id="RHEA:13233"/>
        <dbReference type="ChEBI" id="CHEBI:16235"/>
        <dbReference type="ChEBI" id="CHEBI:16750"/>
        <dbReference type="ChEBI" id="CHEBI:43474"/>
        <dbReference type="ChEBI" id="CHEBI:57720"/>
        <dbReference type="EC" id="2.4.2.1"/>
    </reaction>
</comment>
<proteinExistence type="inferred from homology"/>
<dbReference type="PANTHER" id="PTHR36540:SF1">
    <property type="entry name" value="PYRIMIDINE_PURINE NUCLEOSIDE PHOSPHORYLASE"/>
    <property type="match status" value="1"/>
</dbReference>
<keyword evidence="2 3" id="KW-0808">Transferase</keyword>
<dbReference type="AlphaFoldDB" id="A0A4P6P939"/>
<comment type="catalytic activity">
    <reaction evidence="3">
        <text>inosine + phosphate = alpha-D-ribose 1-phosphate + hypoxanthine</text>
        <dbReference type="Rhea" id="RHEA:27646"/>
        <dbReference type="ChEBI" id="CHEBI:17368"/>
        <dbReference type="ChEBI" id="CHEBI:17596"/>
        <dbReference type="ChEBI" id="CHEBI:43474"/>
        <dbReference type="ChEBI" id="CHEBI:57720"/>
        <dbReference type="EC" id="2.4.2.1"/>
    </reaction>
</comment>
<dbReference type="InterPro" id="IPR014710">
    <property type="entry name" value="RmlC-like_jellyroll"/>
</dbReference>
<protein>
    <recommendedName>
        <fullName evidence="3">Pyrimidine/purine nucleoside phosphorylase</fullName>
        <ecNumber evidence="3">2.4.2.1</ecNumber>
        <ecNumber evidence="3">2.4.2.2</ecNumber>
    </recommendedName>
    <alternativeName>
        <fullName evidence="3">Adenosine phosphorylase</fullName>
    </alternativeName>
    <alternativeName>
        <fullName evidence="3">Cytidine phosphorylase</fullName>
    </alternativeName>
    <alternativeName>
        <fullName evidence="3">Guanosine phosphorylase</fullName>
    </alternativeName>
    <alternativeName>
        <fullName evidence="3">Inosine phosphorylase</fullName>
    </alternativeName>
    <alternativeName>
        <fullName evidence="3">Thymidine phosphorylase</fullName>
    </alternativeName>
    <alternativeName>
        <fullName evidence="3">Uridine phosphorylase</fullName>
    </alternativeName>
    <alternativeName>
        <fullName evidence="3">Xanthosine phosphorylase</fullName>
    </alternativeName>
</protein>
<dbReference type="Pfam" id="PF06865">
    <property type="entry name" value="Ppnp"/>
    <property type="match status" value="1"/>
</dbReference>